<sequence length="682" mass="74006">MKLRGDTAAAHHRDAVADAHDLGQLTGDDDERDALLGQPIEHIVDLALGPDVDSPRGLVDDEDLDALLGQPAGQNDLLLVAARQVLDGLLARRGPHPQALDERLGHLAFPAGVHDAEGREVAARGDGDVLLHRLALEDAIGLAVLRAEHEARAHRLPGMVDLDRHPVDAQLACAALVGAIQEPRQLAAAGAHQPEEAENLPGANLEARRGRQARALQPRDGEPHRAGRAGPPAPDVLDLPAHHLPHQHLARQPLQGVVLGHQPAITQHDAAIAQAEDLIQPVGDIQDDLAGRAQPFHQPEEHLALMGGERGGGLVQGNDRGVEDGGLGNLHHLPGAQRQIGHLGLGVHLDADLPQHRADLGEQFLEADDPEPGGKAAQHEVLGHRQLRHELKLLVDDGHPGGDRIARRDEALRLSTDAQLTALGGVIPPENLDERGLARAVLAQQTDDPPRRNREAQFLEGPDAREALGDVRELEKRSHTPPRQERLLEAEILAHRLVGFTGRQLAGGQNELLRLLVRRDPVVHVDRRLIPMTLRRDDDTAVEPCRAGLLELVDGRIRAANAHGDHIRGLQPRRLGRPDGPEHRLIIEPERHPLLDIGILVEDDVGCIQRRFRVGLALGRIEDVRRHETILFQHRDSAFDAVLRGGKLIIGHADGSHFFHIPTTRLDLIDDGLPHGLADLGG</sequence>
<dbReference type="AlphaFoldDB" id="Q08YP5"/>
<evidence type="ECO:0000256" key="1">
    <source>
        <dbReference type="SAM" id="MobiDB-lite"/>
    </source>
</evidence>
<evidence type="ECO:0000313" key="3">
    <source>
        <dbReference type="Proteomes" id="UP000032702"/>
    </source>
</evidence>
<gene>
    <name evidence="2" type="ORF">STIAU_7497</name>
</gene>
<comment type="caution">
    <text evidence="2">The sequence shown here is derived from an EMBL/GenBank/DDBJ whole genome shotgun (WGS) entry which is preliminary data.</text>
</comment>
<dbReference type="AntiFam" id="ANF00095">
    <property type="entry name" value="Shadow ORF (opposite ABC transporters)"/>
</dbReference>
<dbReference type="EMBL" id="AAMD01000077">
    <property type="protein sequence ID" value="EAU65598.1"/>
    <property type="molecule type" value="Genomic_DNA"/>
</dbReference>
<reference evidence="2 3" key="1">
    <citation type="submission" date="2006-04" db="EMBL/GenBank/DDBJ databases">
        <authorList>
            <person name="Nierman W.C."/>
        </authorList>
    </citation>
    <scope>NUCLEOTIDE SEQUENCE [LARGE SCALE GENOMIC DNA]</scope>
    <source>
        <strain evidence="2 3">DW4/3-1</strain>
    </source>
</reference>
<evidence type="ECO:0000313" key="2">
    <source>
        <dbReference type="EMBL" id="EAU65598.1"/>
    </source>
</evidence>
<name>Q08YP5_STIAD</name>
<organism evidence="2 3">
    <name type="scientific">Stigmatella aurantiaca (strain DW4/3-1)</name>
    <dbReference type="NCBI Taxonomy" id="378806"/>
    <lineage>
        <taxon>Bacteria</taxon>
        <taxon>Pseudomonadati</taxon>
        <taxon>Myxococcota</taxon>
        <taxon>Myxococcia</taxon>
        <taxon>Myxococcales</taxon>
        <taxon>Cystobacterineae</taxon>
        <taxon>Archangiaceae</taxon>
        <taxon>Stigmatella</taxon>
    </lineage>
</organism>
<protein>
    <submittedName>
        <fullName evidence="2">Uncharacterized protein</fullName>
    </submittedName>
</protein>
<accession>Q08YP5</accession>
<proteinExistence type="predicted"/>
<dbReference type="Proteomes" id="UP000032702">
    <property type="component" value="Unassembled WGS sequence"/>
</dbReference>
<feature type="compositionally biased region" description="Basic and acidic residues" evidence="1">
    <location>
        <begin position="448"/>
        <end position="482"/>
    </location>
</feature>
<feature type="region of interest" description="Disordered" evidence="1">
    <location>
        <begin position="443"/>
        <end position="482"/>
    </location>
</feature>
<feature type="region of interest" description="Disordered" evidence="1">
    <location>
        <begin position="209"/>
        <end position="237"/>
    </location>
</feature>